<comment type="caution">
    <text evidence="2">The sequence shown here is derived from an EMBL/GenBank/DDBJ whole genome shotgun (WGS) entry which is preliminary data.</text>
</comment>
<gene>
    <name evidence="2" type="ORF">EDD18DRAFT_1110093</name>
</gene>
<evidence type="ECO:0000313" key="3">
    <source>
        <dbReference type="Proteomes" id="UP001175228"/>
    </source>
</evidence>
<keyword evidence="3" id="KW-1185">Reference proteome</keyword>
<proteinExistence type="predicted"/>
<protein>
    <submittedName>
        <fullName evidence="2">Uncharacterized protein</fullName>
    </submittedName>
</protein>
<dbReference type="AlphaFoldDB" id="A0AA39URI6"/>
<dbReference type="EMBL" id="JAUEPU010000037">
    <property type="protein sequence ID" value="KAK0489735.1"/>
    <property type="molecule type" value="Genomic_DNA"/>
</dbReference>
<reference evidence="2" key="1">
    <citation type="submission" date="2023-06" db="EMBL/GenBank/DDBJ databases">
        <authorList>
            <consortium name="Lawrence Berkeley National Laboratory"/>
            <person name="Ahrendt S."/>
            <person name="Sahu N."/>
            <person name="Indic B."/>
            <person name="Wong-Bajracharya J."/>
            <person name="Merenyi Z."/>
            <person name="Ke H.-M."/>
            <person name="Monk M."/>
            <person name="Kocsube S."/>
            <person name="Drula E."/>
            <person name="Lipzen A."/>
            <person name="Balint B."/>
            <person name="Henrissat B."/>
            <person name="Andreopoulos B."/>
            <person name="Martin F.M."/>
            <person name="Harder C.B."/>
            <person name="Rigling D."/>
            <person name="Ford K.L."/>
            <person name="Foster G.D."/>
            <person name="Pangilinan J."/>
            <person name="Papanicolaou A."/>
            <person name="Barry K."/>
            <person name="LaButti K."/>
            <person name="Viragh M."/>
            <person name="Koriabine M."/>
            <person name="Yan M."/>
            <person name="Riley R."/>
            <person name="Champramary S."/>
            <person name="Plett K.L."/>
            <person name="Tsai I.J."/>
            <person name="Slot J."/>
            <person name="Sipos G."/>
            <person name="Plett J."/>
            <person name="Nagy L.G."/>
            <person name="Grigoriev I.V."/>
        </authorList>
    </citation>
    <scope>NUCLEOTIDE SEQUENCE</scope>
    <source>
        <strain evidence="2">HWK02</strain>
    </source>
</reference>
<accession>A0AA39URI6</accession>
<feature type="region of interest" description="Disordered" evidence="1">
    <location>
        <begin position="1"/>
        <end position="30"/>
    </location>
</feature>
<dbReference type="Proteomes" id="UP001175228">
    <property type="component" value="Unassembled WGS sequence"/>
</dbReference>
<feature type="compositionally biased region" description="Basic and acidic residues" evidence="1">
    <location>
        <begin position="1"/>
        <end position="20"/>
    </location>
</feature>
<evidence type="ECO:0000256" key="1">
    <source>
        <dbReference type="SAM" id="MobiDB-lite"/>
    </source>
</evidence>
<sequence>MSDNASHEVSRLRRDLRESEFCPSRESQPLGLTMHVKSQDLEKTSADVDNVHDTMSEEDPWPEAYDFKARIPGLTTGKDQTTIIHGTRVEINTTTAYHLKWNHGSWSKPIMEASETALQGINRPSTRIVVVGRKTPADGNGMIGPNRTELDVLDASSLTSYLCLRLPTTPIPRAAPFKDIQKLGNENSGSKTRFMLKSEPSLIIHENTLPAEQYAKS</sequence>
<organism evidence="2 3">
    <name type="scientific">Armillaria luteobubalina</name>
    <dbReference type="NCBI Taxonomy" id="153913"/>
    <lineage>
        <taxon>Eukaryota</taxon>
        <taxon>Fungi</taxon>
        <taxon>Dikarya</taxon>
        <taxon>Basidiomycota</taxon>
        <taxon>Agaricomycotina</taxon>
        <taxon>Agaricomycetes</taxon>
        <taxon>Agaricomycetidae</taxon>
        <taxon>Agaricales</taxon>
        <taxon>Marasmiineae</taxon>
        <taxon>Physalacriaceae</taxon>
        <taxon>Armillaria</taxon>
    </lineage>
</organism>
<evidence type="ECO:0000313" key="2">
    <source>
        <dbReference type="EMBL" id="KAK0489735.1"/>
    </source>
</evidence>
<name>A0AA39URI6_9AGAR</name>